<organism evidence="1 2">
    <name type="scientific">Thermoanaerobacterium thermosaccharolyticum</name>
    <name type="common">Clostridium thermosaccharolyticum</name>
    <dbReference type="NCBI Taxonomy" id="1517"/>
    <lineage>
        <taxon>Bacteria</taxon>
        <taxon>Bacillati</taxon>
        <taxon>Bacillota</taxon>
        <taxon>Clostridia</taxon>
        <taxon>Thermoanaerobacterales</taxon>
        <taxon>Thermoanaerobacteraceae</taxon>
        <taxon>Thermoanaerobacterium</taxon>
    </lineage>
</organism>
<keyword evidence="1" id="KW-0378">Hydrolase</keyword>
<dbReference type="GO" id="GO:0016787">
    <property type="term" value="F:hydrolase activity"/>
    <property type="evidence" value="ECO:0007669"/>
    <property type="project" value="UniProtKB-KW"/>
</dbReference>
<dbReference type="InterPro" id="IPR029058">
    <property type="entry name" value="AB_hydrolase_fold"/>
</dbReference>
<sequence length="119" mass="13718">MQEYIECKNENTILRGTLHIPDNVQGKIPVAILFHGFTADRNENRFFMFVDLSRELEKRQIASVRFDFAGSGESDGEFCDMSVSSEIADRNAILNLLLSLDFINTEYIYCWNEYGRSCC</sequence>
<accession>A0A223HZC4</accession>
<dbReference type="RefSeq" id="WP_094397376.1">
    <property type="nucleotide sequence ID" value="NZ_CP016893.1"/>
</dbReference>
<dbReference type="Proteomes" id="UP000214975">
    <property type="component" value="Chromosome"/>
</dbReference>
<dbReference type="AlphaFoldDB" id="A0A223HZC4"/>
<evidence type="ECO:0000313" key="2">
    <source>
        <dbReference type="Proteomes" id="UP000214975"/>
    </source>
</evidence>
<dbReference type="Gene3D" id="3.40.50.1820">
    <property type="entry name" value="alpha/beta hydrolase"/>
    <property type="match status" value="1"/>
</dbReference>
<protein>
    <submittedName>
        <fullName evidence="1">Alpha/beta superfamily hydrolase</fullName>
    </submittedName>
</protein>
<reference evidence="1 2" key="1">
    <citation type="submission" date="2016-08" db="EMBL/GenBank/DDBJ databases">
        <title>A novel genetic cassette of butanologenic Thermoanaerobacterium thermosaccharolyticum that directly convert cellulose to butanol.</title>
        <authorList>
            <person name="Li T."/>
            <person name="He J."/>
        </authorList>
    </citation>
    <scope>NUCLEOTIDE SEQUENCE [LARGE SCALE GENOMIC DNA]</scope>
    <source>
        <strain evidence="1 2">TG57</strain>
    </source>
</reference>
<name>A0A223HZC4_THETR</name>
<dbReference type="SUPFAM" id="SSF53474">
    <property type="entry name" value="alpha/beta-Hydrolases"/>
    <property type="match status" value="1"/>
</dbReference>
<dbReference type="EMBL" id="CP016893">
    <property type="protein sequence ID" value="AST57737.1"/>
    <property type="molecule type" value="Genomic_DNA"/>
</dbReference>
<gene>
    <name evidence="1" type="ORF">Thert_01743</name>
</gene>
<proteinExistence type="predicted"/>
<evidence type="ECO:0000313" key="1">
    <source>
        <dbReference type="EMBL" id="AST57737.1"/>
    </source>
</evidence>